<protein>
    <recommendedName>
        <fullName evidence="4">HMG box domain-containing protein</fullName>
    </recommendedName>
</protein>
<dbReference type="Pfam" id="PF00505">
    <property type="entry name" value="HMG_box"/>
    <property type="match status" value="1"/>
</dbReference>
<accession>A0A8H7RDH1</accession>
<proteinExistence type="predicted"/>
<dbReference type="AlphaFoldDB" id="A0A8H7RDH1"/>
<dbReference type="InterPro" id="IPR050140">
    <property type="entry name" value="SRY-related_HMG-box_TF-like"/>
</dbReference>
<dbReference type="PROSITE" id="PS50118">
    <property type="entry name" value="HMG_BOX_2"/>
    <property type="match status" value="1"/>
</dbReference>
<dbReference type="SMART" id="SM00398">
    <property type="entry name" value="HMG"/>
    <property type="match status" value="1"/>
</dbReference>
<dbReference type="CDD" id="cd01389">
    <property type="entry name" value="HMG-box_ROX1-like"/>
    <property type="match status" value="1"/>
</dbReference>
<dbReference type="OrthoDB" id="6247875at2759"/>
<gene>
    <name evidence="5" type="ORF">INT47_006097</name>
</gene>
<name>A0A8H7RDH1_9FUNG</name>
<dbReference type="PANTHER" id="PTHR10270">
    <property type="entry name" value="SOX TRANSCRIPTION FACTOR"/>
    <property type="match status" value="1"/>
</dbReference>
<keyword evidence="1 3" id="KW-0238">DNA-binding</keyword>
<dbReference type="InterPro" id="IPR036910">
    <property type="entry name" value="HMG_box_dom_sf"/>
</dbReference>
<evidence type="ECO:0000256" key="3">
    <source>
        <dbReference type="PROSITE-ProRule" id="PRU00267"/>
    </source>
</evidence>
<dbReference type="EMBL" id="JAEPRD010000020">
    <property type="protein sequence ID" value="KAG2208242.1"/>
    <property type="molecule type" value="Genomic_DNA"/>
</dbReference>
<keyword evidence="2" id="KW-0804">Transcription</keyword>
<evidence type="ECO:0000313" key="5">
    <source>
        <dbReference type="EMBL" id="KAG2208242.1"/>
    </source>
</evidence>
<dbReference type="GO" id="GO:0000978">
    <property type="term" value="F:RNA polymerase II cis-regulatory region sequence-specific DNA binding"/>
    <property type="evidence" value="ECO:0007669"/>
    <property type="project" value="TreeGrafter"/>
</dbReference>
<evidence type="ECO:0000256" key="2">
    <source>
        <dbReference type="ARBA" id="ARBA00023163"/>
    </source>
</evidence>
<organism evidence="5 6">
    <name type="scientific">Mucor saturninus</name>
    <dbReference type="NCBI Taxonomy" id="64648"/>
    <lineage>
        <taxon>Eukaryota</taxon>
        <taxon>Fungi</taxon>
        <taxon>Fungi incertae sedis</taxon>
        <taxon>Mucoromycota</taxon>
        <taxon>Mucoromycotina</taxon>
        <taxon>Mucoromycetes</taxon>
        <taxon>Mucorales</taxon>
        <taxon>Mucorineae</taxon>
        <taxon>Mucoraceae</taxon>
        <taxon>Mucor</taxon>
    </lineage>
</organism>
<keyword evidence="3" id="KW-0539">Nucleus</keyword>
<evidence type="ECO:0000313" key="6">
    <source>
        <dbReference type="Proteomes" id="UP000603453"/>
    </source>
</evidence>
<dbReference type="SUPFAM" id="SSF47095">
    <property type="entry name" value="HMG-box"/>
    <property type="match status" value="1"/>
</dbReference>
<dbReference type="GO" id="GO:0030154">
    <property type="term" value="P:cell differentiation"/>
    <property type="evidence" value="ECO:0007669"/>
    <property type="project" value="TreeGrafter"/>
</dbReference>
<dbReference type="PANTHER" id="PTHR10270:SF161">
    <property type="entry name" value="SEX-DETERMINING REGION Y PROTEIN"/>
    <property type="match status" value="1"/>
</dbReference>
<dbReference type="Gene3D" id="1.10.30.10">
    <property type="entry name" value="High mobility group box domain"/>
    <property type="match status" value="1"/>
</dbReference>
<evidence type="ECO:0000259" key="4">
    <source>
        <dbReference type="PROSITE" id="PS50118"/>
    </source>
</evidence>
<feature type="DNA-binding region" description="HMG box" evidence="3">
    <location>
        <begin position="22"/>
        <end position="90"/>
    </location>
</feature>
<evidence type="ECO:0000256" key="1">
    <source>
        <dbReference type="ARBA" id="ARBA00023125"/>
    </source>
</evidence>
<reference evidence="5" key="1">
    <citation type="submission" date="2020-12" db="EMBL/GenBank/DDBJ databases">
        <title>Metabolic potential, ecology and presence of endohyphal bacteria is reflected in genomic diversity of Mucoromycotina.</title>
        <authorList>
            <person name="Muszewska A."/>
            <person name="Okrasinska A."/>
            <person name="Steczkiewicz K."/>
            <person name="Drgas O."/>
            <person name="Orlowska M."/>
            <person name="Perlinska-Lenart U."/>
            <person name="Aleksandrzak-Piekarczyk T."/>
            <person name="Szatraj K."/>
            <person name="Zielenkiewicz U."/>
            <person name="Pilsyk S."/>
            <person name="Malc E."/>
            <person name="Mieczkowski P."/>
            <person name="Kruszewska J.S."/>
            <person name="Biernat P."/>
            <person name="Pawlowska J."/>
        </authorList>
    </citation>
    <scope>NUCLEOTIDE SEQUENCE</scope>
    <source>
        <strain evidence="5">WA0000017839</strain>
    </source>
</reference>
<dbReference type="GO" id="GO:0001228">
    <property type="term" value="F:DNA-binding transcription activator activity, RNA polymerase II-specific"/>
    <property type="evidence" value="ECO:0007669"/>
    <property type="project" value="TreeGrafter"/>
</dbReference>
<dbReference type="InterPro" id="IPR009071">
    <property type="entry name" value="HMG_box_dom"/>
</dbReference>
<sequence length="319" mass="36938">MKKSSSASFSVSEKRTVAIKKIPRPMNCFMTFRVEKQKEILDKCPGANHRDISKIVAKWWRDFPDHKKEPYRAKAALAKTKHLEEYPDYKYRPQKKTYTTRPYKKRPENEFTARDYQNKHQLFSLYHEGKLSDSNYDSDCLLDEKPEKKTKRNSKQLVSKNPMVKTQQELYSIYSTNDHNTKFVVSQSESPCSTALLYPPVNDMIYNCGSSDPSQSVYSPSASPYSVGYFTDSEVSVNEPMINYQLYSENYGFTQPILPLYSVPSHFNTFDQFCEFDNALMYTSSSSCHPLDISDTYLGYQVDNSAPVPSLLTTPFYYQ</sequence>
<comment type="caution">
    <text evidence="5">The sequence shown here is derived from an EMBL/GenBank/DDBJ whole genome shotgun (WGS) entry which is preliminary data.</text>
</comment>
<dbReference type="Proteomes" id="UP000603453">
    <property type="component" value="Unassembled WGS sequence"/>
</dbReference>
<keyword evidence="6" id="KW-1185">Reference proteome</keyword>
<feature type="domain" description="HMG box" evidence="4">
    <location>
        <begin position="22"/>
        <end position="90"/>
    </location>
</feature>
<dbReference type="GO" id="GO:0005634">
    <property type="term" value="C:nucleus"/>
    <property type="evidence" value="ECO:0007669"/>
    <property type="project" value="UniProtKB-UniRule"/>
</dbReference>